<gene>
    <name evidence="4" type="ORF">PQU96_11600</name>
</gene>
<keyword evidence="5" id="KW-1185">Reference proteome</keyword>
<sequence length="264" mass="27229">MSLSAHDELLMLRKRARRRLVGAIVLVLVATTVLWNVLDALPEQEMKPEQVEISGLPASAPVPAPVAAPPVAASAPQETDILATLPPEDSVLAPPPAAEASRPQAVVPVVAPAVAPAAQAKVVPPAEAKPVAPKPAEPKPAEPKPVTPKAADKKPEPVVAEKKSAPDPMAILEGREAAAPRAATTAATAEKYQVQLAALSDPDKISALKQRLSSAGVAARFSKAQTSKGEVTRVRVGPFGSRAEADAALRKLERAGVSGIIVTK</sequence>
<dbReference type="InterPro" id="IPR007730">
    <property type="entry name" value="SPOR-like_dom"/>
</dbReference>
<evidence type="ECO:0000259" key="3">
    <source>
        <dbReference type="PROSITE" id="PS51724"/>
    </source>
</evidence>
<keyword evidence="2" id="KW-1133">Transmembrane helix</keyword>
<keyword evidence="2" id="KW-0812">Transmembrane</keyword>
<dbReference type="PANTHER" id="PTHR38687:SF1">
    <property type="entry name" value="CELL DIVISION PROTEIN DEDD"/>
    <property type="match status" value="1"/>
</dbReference>
<organism evidence="4 5">
    <name type="scientific">Vogesella margarita</name>
    <dbReference type="NCBI Taxonomy" id="2984199"/>
    <lineage>
        <taxon>Bacteria</taxon>
        <taxon>Pseudomonadati</taxon>
        <taxon>Pseudomonadota</taxon>
        <taxon>Betaproteobacteria</taxon>
        <taxon>Neisseriales</taxon>
        <taxon>Chromobacteriaceae</taxon>
        <taxon>Vogesella</taxon>
    </lineage>
</organism>
<feature type="compositionally biased region" description="Low complexity" evidence="1">
    <location>
        <begin position="119"/>
        <end position="131"/>
    </location>
</feature>
<dbReference type="InterPro" id="IPR052521">
    <property type="entry name" value="Cell_div_SPOR-domain"/>
</dbReference>
<dbReference type="Gene3D" id="3.30.70.1070">
    <property type="entry name" value="Sporulation related repeat"/>
    <property type="match status" value="1"/>
</dbReference>
<dbReference type="Proteomes" id="UP001222030">
    <property type="component" value="Unassembled WGS sequence"/>
</dbReference>
<feature type="domain" description="SPOR" evidence="3">
    <location>
        <begin position="186"/>
        <end position="264"/>
    </location>
</feature>
<accession>A0ABT5IQC5</accession>
<feature type="compositionally biased region" description="Basic and acidic residues" evidence="1">
    <location>
        <begin position="150"/>
        <end position="165"/>
    </location>
</feature>
<proteinExistence type="predicted"/>
<reference evidence="4 5" key="1">
    <citation type="submission" date="2023-01" db="EMBL/GenBank/DDBJ databases">
        <title>Novel species of the genus Vogesella isolated from rivers.</title>
        <authorList>
            <person name="Lu H."/>
        </authorList>
    </citation>
    <scope>NUCLEOTIDE SEQUENCE [LARGE SCALE GENOMIC DNA]</scope>
    <source>
        <strain evidence="4 5">LYT5W</strain>
    </source>
</reference>
<name>A0ABT5IQC5_9NEIS</name>
<feature type="region of interest" description="Disordered" evidence="1">
    <location>
        <begin position="119"/>
        <end position="168"/>
    </location>
</feature>
<dbReference type="PROSITE" id="PS51724">
    <property type="entry name" value="SPOR"/>
    <property type="match status" value="1"/>
</dbReference>
<protein>
    <submittedName>
        <fullName evidence="4">SPOR domain-containing protein</fullName>
    </submittedName>
</protein>
<dbReference type="RefSeq" id="WP_272772511.1">
    <property type="nucleotide sequence ID" value="NZ_JAQQLE010000010.1"/>
</dbReference>
<evidence type="ECO:0000313" key="5">
    <source>
        <dbReference type="Proteomes" id="UP001222030"/>
    </source>
</evidence>
<dbReference type="EMBL" id="JAQQLE010000010">
    <property type="protein sequence ID" value="MDC7714760.1"/>
    <property type="molecule type" value="Genomic_DNA"/>
</dbReference>
<dbReference type="SUPFAM" id="SSF110997">
    <property type="entry name" value="Sporulation related repeat"/>
    <property type="match status" value="1"/>
</dbReference>
<dbReference type="Pfam" id="PF05036">
    <property type="entry name" value="SPOR"/>
    <property type="match status" value="1"/>
</dbReference>
<evidence type="ECO:0000256" key="2">
    <source>
        <dbReference type="SAM" id="Phobius"/>
    </source>
</evidence>
<evidence type="ECO:0000256" key="1">
    <source>
        <dbReference type="SAM" id="MobiDB-lite"/>
    </source>
</evidence>
<comment type="caution">
    <text evidence="4">The sequence shown here is derived from an EMBL/GenBank/DDBJ whole genome shotgun (WGS) entry which is preliminary data.</text>
</comment>
<evidence type="ECO:0000313" key="4">
    <source>
        <dbReference type="EMBL" id="MDC7714760.1"/>
    </source>
</evidence>
<keyword evidence="2" id="KW-0472">Membrane</keyword>
<dbReference type="InterPro" id="IPR036680">
    <property type="entry name" value="SPOR-like_sf"/>
</dbReference>
<dbReference type="PANTHER" id="PTHR38687">
    <property type="entry name" value="CELL DIVISION PROTEIN DEDD-RELATED"/>
    <property type="match status" value="1"/>
</dbReference>
<feature type="transmembrane region" description="Helical" evidence="2">
    <location>
        <begin position="20"/>
        <end position="38"/>
    </location>
</feature>